<gene>
    <name evidence="3" type="ORF">SAMD00023353_3901170</name>
</gene>
<accession>A0A1S7UNP2</accession>
<dbReference type="STRING" id="77044.A0A1S7UNP2"/>
<dbReference type="Gene3D" id="3.40.50.1820">
    <property type="entry name" value="alpha/beta hydrolase"/>
    <property type="match status" value="1"/>
</dbReference>
<dbReference type="OrthoDB" id="408631at2759"/>
<sequence>MDPASVLEQRQTTAAAEAAGLEYIGPCPSHLGEAWIDIPLPDGQTNRTKVVWPKSTGKEPLQCPLVTYFHGGGLSVWSPDMVLAPARAFATLFSCVVACPTLNQLPEQLFPAPVRIAWDVCVWLSNAEHLNDGVLKDAGTCVNLDRGFVVGGLSSGAAASAVIGAISCAGSAKVDDFVGLATLQSPITGIFSGLPFLVTAAMLPAQYQPIFKSREETPVNKAASDAMSRDLEPYLGVHSPWFSPINLDLSDLNVFQGHPPKVFIYGGQLDQFRDDSIIYDKWLSQLPGVEVRATVLEGADHQTAWVSAPWPVCHSRRIKEVTLDGMGWLLNLEWDRSQEELPI</sequence>
<evidence type="ECO:0000256" key="1">
    <source>
        <dbReference type="ARBA" id="ARBA00022801"/>
    </source>
</evidence>
<dbReference type="AlphaFoldDB" id="A0A1S7UNP2"/>
<dbReference type="InterPro" id="IPR029058">
    <property type="entry name" value="AB_hydrolase_fold"/>
</dbReference>
<evidence type="ECO:0000313" key="4">
    <source>
        <dbReference type="Proteomes" id="UP000054516"/>
    </source>
</evidence>
<organism evidence="3">
    <name type="scientific">Rosellinia necatrix</name>
    <name type="common">White root-rot fungus</name>
    <dbReference type="NCBI Taxonomy" id="77044"/>
    <lineage>
        <taxon>Eukaryota</taxon>
        <taxon>Fungi</taxon>
        <taxon>Dikarya</taxon>
        <taxon>Ascomycota</taxon>
        <taxon>Pezizomycotina</taxon>
        <taxon>Sordariomycetes</taxon>
        <taxon>Xylariomycetidae</taxon>
        <taxon>Xylariales</taxon>
        <taxon>Xylariaceae</taxon>
        <taxon>Rosellinia</taxon>
    </lineage>
</organism>
<dbReference type="InterPro" id="IPR013094">
    <property type="entry name" value="AB_hydrolase_3"/>
</dbReference>
<proteinExistence type="predicted"/>
<name>A0A1S7UNP2_ROSNE</name>
<keyword evidence="4" id="KW-1185">Reference proteome</keyword>
<keyword evidence="1 3" id="KW-0378">Hydrolase</keyword>
<evidence type="ECO:0000313" key="3">
    <source>
        <dbReference type="EMBL" id="GAP85065.2"/>
    </source>
</evidence>
<protein>
    <submittedName>
        <fullName evidence="3">Putative alpha beta hydrolase fold-3 domain protein</fullName>
    </submittedName>
</protein>
<dbReference type="PANTHER" id="PTHR48081">
    <property type="entry name" value="AB HYDROLASE SUPERFAMILY PROTEIN C4A8.06C"/>
    <property type="match status" value="1"/>
</dbReference>
<dbReference type="Pfam" id="PF07859">
    <property type="entry name" value="Abhydrolase_3"/>
    <property type="match status" value="1"/>
</dbReference>
<dbReference type="GO" id="GO:0016787">
    <property type="term" value="F:hydrolase activity"/>
    <property type="evidence" value="ECO:0007669"/>
    <property type="project" value="UniProtKB-KW"/>
</dbReference>
<dbReference type="OMA" id="TKVVWPK"/>
<dbReference type="InterPro" id="IPR050300">
    <property type="entry name" value="GDXG_lipolytic_enzyme"/>
</dbReference>
<feature type="domain" description="Alpha/beta hydrolase fold-3" evidence="2">
    <location>
        <begin position="67"/>
        <end position="302"/>
    </location>
</feature>
<reference evidence="3" key="1">
    <citation type="submission" date="2016-03" db="EMBL/GenBank/DDBJ databases">
        <title>Draft genome sequence of Rosellinia necatrix.</title>
        <authorList>
            <person name="Kanematsu S."/>
        </authorList>
    </citation>
    <scope>NUCLEOTIDE SEQUENCE [LARGE SCALE GENOMIC DNA]</scope>
    <source>
        <strain evidence="3">W97</strain>
    </source>
</reference>
<dbReference type="EMBL" id="DF977484">
    <property type="protein sequence ID" value="GAP85065.2"/>
    <property type="molecule type" value="Genomic_DNA"/>
</dbReference>
<evidence type="ECO:0000259" key="2">
    <source>
        <dbReference type="Pfam" id="PF07859"/>
    </source>
</evidence>
<dbReference type="PANTHER" id="PTHR48081:SF8">
    <property type="entry name" value="ALPHA_BETA HYDROLASE FOLD-3 DOMAIN-CONTAINING PROTEIN-RELATED"/>
    <property type="match status" value="1"/>
</dbReference>
<dbReference type="Proteomes" id="UP000054516">
    <property type="component" value="Unassembled WGS sequence"/>
</dbReference>
<dbReference type="SUPFAM" id="SSF53474">
    <property type="entry name" value="alpha/beta-Hydrolases"/>
    <property type="match status" value="1"/>
</dbReference>